<dbReference type="Gene3D" id="3.50.30.30">
    <property type="match status" value="1"/>
</dbReference>
<dbReference type="SUPFAM" id="SSF53187">
    <property type="entry name" value="Zn-dependent exopeptidases"/>
    <property type="match status" value="1"/>
</dbReference>
<dbReference type="Proteomes" id="UP001284601">
    <property type="component" value="Unassembled WGS sequence"/>
</dbReference>
<dbReference type="EMBL" id="JAWSTH010000001">
    <property type="protein sequence ID" value="MDW5592747.1"/>
    <property type="molecule type" value="Genomic_DNA"/>
</dbReference>
<feature type="chain" id="PRO_5047180081" description="PA domain-containing protein" evidence="1">
    <location>
        <begin position="21"/>
        <end position="519"/>
    </location>
</feature>
<evidence type="ECO:0000256" key="1">
    <source>
        <dbReference type="SAM" id="SignalP"/>
    </source>
</evidence>
<feature type="signal peptide" evidence="1">
    <location>
        <begin position="1"/>
        <end position="20"/>
    </location>
</feature>
<organism evidence="2 3">
    <name type="scientific">Conexibacter stalactiti</name>
    <dbReference type="NCBI Taxonomy" id="1940611"/>
    <lineage>
        <taxon>Bacteria</taxon>
        <taxon>Bacillati</taxon>
        <taxon>Actinomycetota</taxon>
        <taxon>Thermoleophilia</taxon>
        <taxon>Solirubrobacterales</taxon>
        <taxon>Conexibacteraceae</taxon>
        <taxon>Conexibacter</taxon>
    </lineage>
</organism>
<protein>
    <recommendedName>
        <fullName evidence="4">PA domain-containing protein</fullName>
    </recommendedName>
</protein>
<accession>A0ABU4HJA1</accession>
<evidence type="ECO:0008006" key="4">
    <source>
        <dbReference type="Google" id="ProtNLM"/>
    </source>
</evidence>
<evidence type="ECO:0000313" key="2">
    <source>
        <dbReference type="EMBL" id="MDW5592747.1"/>
    </source>
</evidence>
<sequence length="519" mass="54804">MGLPLLAVAAGLALPATALADECSLLTDGGSFATNAQLLDYAEQLEEFGPRPTGSAAHTEYIDWLEDEISAVPGITTSELSYEIDRWDSGTTSLTVGSTSLPVAGAVPFTAATPSGGARAEYVYLPSGTNITAANSAGKIVVRDLPWNNAPYLLFYPPLLGWSVYDPGLTINMLGSDSTEILAQAGVDAAAARTAGAAAVLMVSQLPHSQIAGTYAPYEGLPIGVPAAFLGVDEGTALKAAIARGGATGTFVSEVRWTPARTRTVLATLRGGSDRKIVVTSHTDGMNPVWDNGPLSILAQARYLASLPIECRPKTIQFAFTTAHLYQHLTGPDRREGGAGQYAAQLDREYDEGRVAAVIVLEHLGARRYDAVGRGGSLPGKQLVADRSLNELLLLPVTDSNAMRSLVRARIEARDVRRTAMVKGLSAADLATVPHHCSFGGEGTPYVQHLLPTISPIAAPKMLFTPQFGVEALDIDLMRRATLAFTDVVLGLGPMSQSDIAGDFTFMRDQRARGARTCV</sequence>
<dbReference type="RefSeq" id="WP_318595006.1">
    <property type="nucleotide sequence ID" value="NZ_JAWSTH010000001.1"/>
</dbReference>
<keyword evidence="1" id="KW-0732">Signal</keyword>
<evidence type="ECO:0000313" key="3">
    <source>
        <dbReference type="Proteomes" id="UP001284601"/>
    </source>
</evidence>
<keyword evidence="3" id="KW-1185">Reference proteome</keyword>
<dbReference type="Gene3D" id="3.40.630.10">
    <property type="entry name" value="Zn peptidases"/>
    <property type="match status" value="1"/>
</dbReference>
<name>A0ABU4HJA1_9ACTN</name>
<reference evidence="2 3" key="2">
    <citation type="submission" date="2023-10" db="EMBL/GenBank/DDBJ databases">
        <authorList>
            <person name="Han X.F."/>
        </authorList>
    </citation>
    <scope>NUCLEOTIDE SEQUENCE [LARGE SCALE GENOMIC DNA]</scope>
    <source>
        <strain evidence="2 3">KCTC 39840</strain>
    </source>
</reference>
<reference evidence="3" key="1">
    <citation type="submission" date="2023-07" db="EMBL/GenBank/DDBJ databases">
        <title>Conexibacter stalactiti sp. nov., isolated from stalactites in a lava cave and emended description of the genus Conexibacter.</title>
        <authorList>
            <person name="Lee S.D."/>
        </authorList>
    </citation>
    <scope>NUCLEOTIDE SEQUENCE [LARGE SCALE GENOMIC DNA]</scope>
    <source>
        <strain evidence="3">KCTC 39840</strain>
    </source>
</reference>
<gene>
    <name evidence="2" type="ORF">R7226_00260</name>
</gene>
<comment type="caution">
    <text evidence="2">The sequence shown here is derived from an EMBL/GenBank/DDBJ whole genome shotgun (WGS) entry which is preliminary data.</text>
</comment>
<proteinExistence type="predicted"/>